<dbReference type="HAMAP" id="MF_00834">
    <property type="entry name" value="BioA"/>
    <property type="match status" value="1"/>
</dbReference>
<dbReference type="InterPro" id="IPR015424">
    <property type="entry name" value="PyrdxlP-dep_Trfase"/>
</dbReference>
<evidence type="ECO:0000256" key="7">
    <source>
        <dbReference type="ARBA" id="ARBA00022898"/>
    </source>
</evidence>
<dbReference type="SUPFAM" id="SSF53383">
    <property type="entry name" value="PLP-dependent transferases"/>
    <property type="match status" value="1"/>
</dbReference>
<dbReference type="Pfam" id="PF00202">
    <property type="entry name" value="Aminotran_3"/>
    <property type="match status" value="1"/>
</dbReference>
<dbReference type="InterPro" id="IPR049704">
    <property type="entry name" value="Aminotrans_3_PPA_site"/>
</dbReference>
<keyword evidence="7" id="KW-0663">Pyridoxal phosphate</keyword>
<dbReference type="InterPro" id="IPR005814">
    <property type="entry name" value="Aminotrans_3"/>
</dbReference>
<name>A0A6J5YJP1_9ZZZZ</name>
<dbReference type="PANTHER" id="PTHR42684">
    <property type="entry name" value="ADENOSYLMETHIONINE-8-AMINO-7-OXONONANOATE AMINOTRANSFERASE"/>
    <property type="match status" value="1"/>
</dbReference>
<keyword evidence="3" id="KW-0032">Aminotransferase</keyword>
<dbReference type="GO" id="GO:0030170">
    <property type="term" value="F:pyridoxal phosphate binding"/>
    <property type="evidence" value="ECO:0007669"/>
    <property type="project" value="InterPro"/>
</dbReference>
<dbReference type="InterPro" id="IPR015422">
    <property type="entry name" value="PyrdxlP-dep_Trfase_small"/>
</dbReference>
<dbReference type="InterPro" id="IPR015421">
    <property type="entry name" value="PyrdxlP-dep_Trfase_major"/>
</dbReference>
<dbReference type="GO" id="GO:0009102">
    <property type="term" value="P:biotin biosynthetic process"/>
    <property type="evidence" value="ECO:0007669"/>
    <property type="project" value="UniProtKB-UniPathway"/>
</dbReference>
<dbReference type="AlphaFoldDB" id="A0A6J5YJP1"/>
<dbReference type="UniPathway" id="UPA00078"/>
<evidence type="ECO:0000256" key="6">
    <source>
        <dbReference type="ARBA" id="ARBA00022756"/>
    </source>
</evidence>
<comment type="cofactor">
    <cofactor evidence="1">
        <name>pyridoxal 5'-phosphate</name>
        <dbReference type="ChEBI" id="CHEBI:597326"/>
    </cofactor>
</comment>
<keyword evidence="5" id="KW-0949">S-adenosyl-L-methionine</keyword>
<dbReference type="PIRSF" id="PIRSF000521">
    <property type="entry name" value="Transaminase_4ab_Lys_Orn"/>
    <property type="match status" value="1"/>
</dbReference>
<organism evidence="8">
    <name type="scientific">freshwater metagenome</name>
    <dbReference type="NCBI Taxonomy" id="449393"/>
    <lineage>
        <taxon>unclassified sequences</taxon>
        <taxon>metagenomes</taxon>
        <taxon>ecological metagenomes</taxon>
    </lineage>
</organism>
<dbReference type="Gene3D" id="3.90.1150.10">
    <property type="entry name" value="Aspartate Aminotransferase, domain 1"/>
    <property type="match status" value="1"/>
</dbReference>
<dbReference type="PROSITE" id="PS00600">
    <property type="entry name" value="AA_TRANSFER_CLASS_3"/>
    <property type="match status" value="1"/>
</dbReference>
<reference evidence="8" key="1">
    <citation type="submission" date="2020-05" db="EMBL/GenBank/DDBJ databases">
        <authorList>
            <person name="Chiriac C."/>
            <person name="Salcher M."/>
            <person name="Ghai R."/>
            <person name="Kavagutti S V."/>
        </authorList>
    </citation>
    <scope>NUCLEOTIDE SEQUENCE</scope>
</reference>
<evidence type="ECO:0000313" key="8">
    <source>
        <dbReference type="EMBL" id="CAB4323859.1"/>
    </source>
</evidence>
<accession>A0A6J5YJP1</accession>
<dbReference type="NCBIfam" id="TIGR00508">
    <property type="entry name" value="bioA"/>
    <property type="match status" value="1"/>
</dbReference>
<dbReference type="GO" id="GO:0004015">
    <property type="term" value="F:adenosylmethionine-8-amino-7-oxononanoate transaminase activity"/>
    <property type="evidence" value="ECO:0007669"/>
    <property type="project" value="InterPro"/>
</dbReference>
<evidence type="ECO:0000256" key="2">
    <source>
        <dbReference type="ARBA" id="ARBA00004746"/>
    </source>
</evidence>
<evidence type="ECO:0000256" key="5">
    <source>
        <dbReference type="ARBA" id="ARBA00022691"/>
    </source>
</evidence>
<dbReference type="InterPro" id="IPR005815">
    <property type="entry name" value="BioA"/>
</dbReference>
<gene>
    <name evidence="8" type="ORF">UFOPK1392_01621</name>
</gene>
<keyword evidence="6" id="KW-0093">Biotin biosynthesis</keyword>
<comment type="pathway">
    <text evidence="2">Cofactor biosynthesis; biotin biosynthesis.</text>
</comment>
<evidence type="ECO:0000256" key="3">
    <source>
        <dbReference type="ARBA" id="ARBA00022576"/>
    </source>
</evidence>
<dbReference type="CDD" id="cd00610">
    <property type="entry name" value="OAT_like"/>
    <property type="match status" value="1"/>
</dbReference>
<keyword evidence="4" id="KW-0808">Transferase</keyword>
<evidence type="ECO:0000256" key="1">
    <source>
        <dbReference type="ARBA" id="ARBA00001933"/>
    </source>
</evidence>
<dbReference type="PANTHER" id="PTHR42684:SF17">
    <property type="entry name" value="ADENOSYLMETHIONINE-8-AMINO-7-OXONONANOATE AMINOTRANSFERASE"/>
    <property type="match status" value="1"/>
</dbReference>
<proteinExistence type="inferred from homology"/>
<dbReference type="Gene3D" id="3.40.640.10">
    <property type="entry name" value="Type I PLP-dependent aspartate aminotransferase-like (Major domain)"/>
    <property type="match status" value="1"/>
</dbReference>
<dbReference type="EMBL" id="CAEMXZ010000078">
    <property type="protein sequence ID" value="CAB4323859.1"/>
    <property type="molecule type" value="Genomic_DNA"/>
</dbReference>
<protein>
    <submittedName>
        <fullName evidence="8">Unannotated protein</fullName>
    </submittedName>
</protein>
<sequence length="457" mass="49100">MASPSPRPVRWCEAFGVTDAEPTRTLASRHDQWVARDAAVVWHGFTQMSAYPGNQPIIVASAEGRELVDVDGNRYLDAISSLWVTTLGHRVPELDQAAREQLDRVAHTTMLGNGNVATILLAEALAPCVPVSEPHFLFASDGAAAVEQALKIAFQFWTNQGVTTRTRYLALGGAYHGDTIGSISVGAGGFGTDVFDPLRFPVLRAPGYDDPGWAETTVALIAAHAHELAAVVIEPLVQGAVGMWISDPDSVERVAQACREHDVLLIADEVATGFGRTGTLFASQQCNIRPDIMCIGKGLTGGYLAMAATVASRRVYQAFLGPDLSEMTLYHGHSFSGNALAAAVALRHLQLFDELEVLHNVRERAAQLREALGAMAADRPAIGQIRQRGLMVGVEMAPPTDDLRWGRRICAAAVRRGVLLRPLGDVVVIMPILTTTAEEIDRIVSALSEAIDEVCSE</sequence>
<evidence type="ECO:0000256" key="4">
    <source>
        <dbReference type="ARBA" id="ARBA00022679"/>
    </source>
</evidence>